<dbReference type="PANTHER" id="PTHR31936">
    <property type="entry name" value="PROTEIN CBG18744"/>
    <property type="match status" value="1"/>
</dbReference>
<dbReference type="PANTHER" id="PTHR31936:SF5">
    <property type="entry name" value="VENOM PROTEIN"/>
    <property type="match status" value="1"/>
</dbReference>
<accession>A0A6A5GRM8</accession>
<dbReference type="Proteomes" id="UP000483820">
    <property type="component" value="Chromosome IV"/>
</dbReference>
<dbReference type="EMBL" id="WUAV01000004">
    <property type="protein sequence ID" value="KAF1757129.1"/>
    <property type="molecule type" value="Genomic_DNA"/>
</dbReference>
<sequence>MKTQQYIIFCFLTFYFIGVSFAQLAKCAEPGCPANGVWGEWKNDTKSICNMTCGGCGTSFQTRECLSTPVCNCTGNSHRYIGCNFGACEYPTQKTCCPPYLPMVINGVYMCGPVPKTIESTACCPQTDLFSPWTGWQLSDSTWSRTRKCIAESIGCPCTAASTQTQTQPPCSQPGDATEYCKNIPVGRAVKHQDLVMNDGEDSADLVMIGENQDGNTYCQLLTDKYGAEMEFEGVLLIMQDASGVCTTDTVFDCVNGTDGDTKRQKATFTCNGTSGNWIYDFTGMEIIRTVIGSWV</sequence>
<dbReference type="KEGG" id="crq:GCK72_013584"/>
<evidence type="ECO:0000313" key="2">
    <source>
        <dbReference type="EMBL" id="KAF1757129.1"/>
    </source>
</evidence>
<keyword evidence="1" id="KW-0732">Signal</keyword>
<name>A0A6A5GRM8_CAERE</name>
<evidence type="ECO:0000256" key="1">
    <source>
        <dbReference type="SAM" id="SignalP"/>
    </source>
</evidence>
<dbReference type="GeneID" id="9827427"/>
<dbReference type="AlphaFoldDB" id="A0A6A5GRM8"/>
<dbReference type="InterPro" id="IPR000884">
    <property type="entry name" value="TSP1_rpt"/>
</dbReference>
<proteinExistence type="predicted"/>
<evidence type="ECO:0000313" key="3">
    <source>
        <dbReference type="Proteomes" id="UP000483820"/>
    </source>
</evidence>
<reference evidence="2 3" key="1">
    <citation type="submission" date="2019-12" db="EMBL/GenBank/DDBJ databases">
        <title>Chromosome-level assembly of the Caenorhabditis remanei genome.</title>
        <authorList>
            <person name="Teterina A.A."/>
            <person name="Willis J.H."/>
            <person name="Phillips P.C."/>
        </authorList>
    </citation>
    <scope>NUCLEOTIDE SEQUENCE [LARGE SCALE GENOMIC DNA]</scope>
    <source>
        <strain evidence="2 3">PX506</strain>
        <tissue evidence="2">Whole organism</tissue>
    </source>
</reference>
<feature type="signal peptide" evidence="1">
    <location>
        <begin position="1"/>
        <end position="22"/>
    </location>
</feature>
<dbReference type="RefSeq" id="XP_003089825.2">
    <property type="nucleotide sequence ID" value="XM_003089777.2"/>
</dbReference>
<dbReference type="PROSITE" id="PS50092">
    <property type="entry name" value="TSP1"/>
    <property type="match status" value="1"/>
</dbReference>
<dbReference type="CTD" id="9827427"/>
<comment type="caution">
    <text evidence="2">The sequence shown here is derived from an EMBL/GenBank/DDBJ whole genome shotgun (WGS) entry which is preliminary data.</text>
</comment>
<gene>
    <name evidence="2" type="ORF">GCK72_013584</name>
</gene>
<organism evidence="2 3">
    <name type="scientific">Caenorhabditis remanei</name>
    <name type="common">Caenorhabditis vulgaris</name>
    <dbReference type="NCBI Taxonomy" id="31234"/>
    <lineage>
        <taxon>Eukaryota</taxon>
        <taxon>Metazoa</taxon>
        <taxon>Ecdysozoa</taxon>
        <taxon>Nematoda</taxon>
        <taxon>Chromadorea</taxon>
        <taxon>Rhabditida</taxon>
        <taxon>Rhabditina</taxon>
        <taxon>Rhabditomorpha</taxon>
        <taxon>Rhabditoidea</taxon>
        <taxon>Rhabditidae</taxon>
        <taxon>Peloderinae</taxon>
        <taxon>Caenorhabditis</taxon>
    </lineage>
</organism>
<feature type="chain" id="PRO_5025338041" evidence="1">
    <location>
        <begin position="23"/>
        <end position="296"/>
    </location>
</feature>
<protein>
    <submittedName>
        <fullName evidence="2">Uncharacterized protein</fullName>
    </submittedName>
</protein>